<feature type="region of interest" description="Disordered" evidence="1">
    <location>
        <begin position="1"/>
        <end position="51"/>
    </location>
</feature>
<evidence type="ECO:0000256" key="1">
    <source>
        <dbReference type="SAM" id="MobiDB-lite"/>
    </source>
</evidence>
<dbReference type="AlphaFoldDB" id="A0A660KQW6"/>
<accession>A0A660KQW6</accession>
<reference evidence="2 3" key="1">
    <citation type="submission" date="2019-06" db="EMBL/GenBank/DDBJ databases">
        <title>A chromosomal-level reference genome of Carpinus fangiana (Coryloideae, Betulaceae).</title>
        <authorList>
            <person name="Yang X."/>
            <person name="Wang Z."/>
            <person name="Zhang L."/>
            <person name="Hao G."/>
            <person name="Liu J."/>
            <person name="Yang Y."/>
        </authorList>
    </citation>
    <scope>NUCLEOTIDE SEQUENCE [LARGE SCALE GENOMIC DNA]</scope>
    <source>
        <strain evidence="2">Cfa_2016G</strain>
        <tissue evidence="2">Leaf</tissue>
    </source>
</reference>
<gene>
    <name evidence="2" type="ORF">FH972_010373</name>
</gene>
<dbReference type="Proteomes" id="UP000327013">
    <property type="component" value="Chromosome 4"/>
</dbReference>
<evidence type="ECO:0000313" key="2">
    <source>
        <dbReference type="EMBL" id="KAE8037818.1"/>
    </source>
</evidence>
<dbReference type="EMBL" id="CM017324">
    <property type="protein sequence ID" value="KAE8037818.1"/>
    <property type="molecule type" value="Genomic_DNA"/>
</dbReference>
<sequence>MDAAQNPVTSSNERHPRVPTYNAHQILPRATHRPPPTSTIDSGHKVLSSNDPSLDLMTKPHRYYHDDPSSWFLPYSSDDPSLLPKSRDIKRDEMFDKICDKIDKIDLVFKVVNGTLWLAFLGCFRPLPLEDHASPRTPQALVGCDCDYVTEFKVVFSKPKRLS</sequence>
<proteinExistence type="predicted"/>
<protein>
    <submittedName>
        <fullName evidence="2">Uncharacterized protein</fullName>
    </submittedName>
</protein>
<keyword evidence="3" id="KW-1185">Reference proteome</keyword>
<name>A0A660KQW6_9ROSI</name>
<feature type="compositionally biased region" description="Polar residues" evidence="1">
    <location>
        <begin position="1"/>
        <end position="11"/>
    </location>
</feature>
<evidence type="ECO:0000313" key="3">
    <source>
        <dbReference type="Proteomes" id="UP000327013"/>
    </source>
</evidence>
<organism evidence="2 3">
    <name type="scientific">Carpinus fangiana</name>
    <dbReference type="NCBI Taxonomy" id="176857"/>
    <lineage>
        <taxon>Eukaryota</taxon>
        <taxon>Viridiplantae</taxon>
        <taxon>Streptophyta</taxon>
        <taxon>Embryophyta</taxon>
        <taxon>Tracheophyta</taxon>
        <taxon>Spermatophyta</taxon>
        <taxon>Magnoliopsida</taxon>
        <taxon>eudicotyledons</taxon>
        <taxon>Gunneridae</taxon>
        <taxon>Pentapetalae</taxon>
        <taxon>rosids</taxon>
        <taxon>fabids</taxon>
        <taxon>Fagales</taxon>
        <taxon>Betulaceae</taxon>
        <taxon>Carpinus</taxon>
    </lineage>
</organism>